<evidence type="ECO:0000313" key="7">
    <source>
        <dbReference type="EMBL" id="CAH0389782.1"/>
    </source>
</evidence>
<dbReference type="SUPFAM" id="SSF74788">
    <property type="entry name" value="Cullin repeat-like"/>
    <property type="match status" value="1"/>
</dbReference>
<keyword evidence="3 5" id="KW-0268">Exocytosis</keyword>
<evidence type="ECO:0000256" key="2">
    <source>
        <dbReference type="ARBA" id="ARBA00022448"/>
    </source>
</evidence>
<dbReference type="InterPro" id="IPR004140">
    <property type="entry name" value="Exo70"/>
</dbReference>
<keyword evidence="2 5" id="KW-0813">Transport</keyword>
<evidence type="ECO:0000256" key="1">
    <source>
        <dbReference type="ARBA" id="ARBA00006756"/>
    </source>
</evidence>
<dbReference type="Pfam" id="PF03081">
    <property type="entry name" value="Exo70_C"/>
    <property type="match status" value="1"/>
</dbReference>
<dbReference type="Gene3D" id="1.20.1280.170">
    <property type="entry name" value="Exocyst complex component Exo70"/>
    <property type="match status" value="2"/>
</dbReference>
<dbReference type="GO" id="GO:0000145">
    <property type="term" value="C:exocyst"/>
    <property type="evidence" value="ECO:0007669"/>
    <property type="project" value="InterPro"/>
</dbReference>
<feature type="domain" description="Exocyst complex subunit Exo70 C-terminal" evidence="6">
    <location>
        <begin position="378"/>
        <end position="748"/>
    </location>
</feature>
<comment type="function">
    <text evidence="5">Component of the exocyst complex involved in the docking of exocytic vesicles with fusion sites on the plasma membrane.</text>
</comment>
<keyword evidence="8" id="KW-1185">Reference proteome</keyword>
<dbReference type="Pfam" id="PF20669">
    <property type="entry name" value="Exo70_N"/>
    <property type="match status" value="1"/>
</dbReference>
<dbReference type="PANTHER" id="PTHR12542">
    <property type="entry name" value="EXOCYST COMPLEX PROTEIN EXO70"/>
    <property type="match status" value="1"/>
</dbReference>
<dbReference type="InterPro" id="IPR016159">
    <property type="entry name" value="Cullin_repeat-like_dom_sf"/>
</dbReference>
<dbReference type="PANTHER" id="PTHR12542:SF41">
    <property type="entry name" value="EXOCYST COMPLEX COMPONENT 7"/>
    <property type="match status" value="1"/>
</dbReference>
<gene>
    <name evidence="7" type="ORF">BEMITA_LOCUS8571</name>
</gene>
<dbReference type="EMBL" id="OU963866">
    <property type="protein sequence ID" value="CAH0389782.1"/>
    <property type="molecule type" value="Genomic_DNA"/>
</dbReference>
<dbReference type="Proteomes" id="UP001152759">
    <property type="component" value="Chromosome 5"/>
</dbReference>
<reference evidence="7" key="1">
    <citation type="submission" date="2021-12" db="EMBL/GenBank/DDBJ databases">
        <authorList>
            <person name="King R."/>
        </authorList>
    </citation>
    <scope>NUCLEOTIDE SEQUENCE</scope>
</reference>
<keyword evidence="5" id="KW-0653">Protein transport</keyword>
<dbReference type="GO" id="GO:0015031">
    <property type="term" value="P:protein transport"/>
    <property type="evidence" value="ECO:0007669"/>
    <property type="project" value="UniProtKB-KW"/>
</dbReference>
<dbReference type="InterPro" id="IPR046364">
    <property type="entry name" value="Exo70_C"/>
</dbReference>
<evidence type="ECO:0000256" key="5">
    <source>
        <dbReference type="RuleBase" id="RU365026"/>
    </source>
</evidence>
<protein>
    <recommendedName>
        <fullName evidence="4 5">Exocyst complex component 7</fullName>
    </recommendedName>
    <alternativeName>
        <fullName evidence="5">Exocyst complex component Exo70</fullName>
    </alternativeName>
</protein>
<comment type="similarity">
    <text evidence="1 5">Belongs to the EXO70 family.</text>
</comment>
<evidence type="ECO:0000313" key="8">
    <source>
        <dbReference type="Proteomes" id="UP001152759"/>
    </source>
</evidence>
<dbReference type="GO" id="GO:0005546">
    <property type="term" value="F:phosphatidylinositol-4,5-bisphosphate binding"/>
    <property type="evidence" value="ECO:0007669"/>
    <property type="project" value="InterPro"/>
</dbReference>
<sequence length="755" mass="85564">MLKVEETESSFGSKLEKETKNLALLKEQMERSSQITKGMVSILSSFENRLSKLEITIMPIYNETGNLQRRQQNIERTVAALDDVIGYYGVSKEVEVVIRAGPSGPEGLEQFLAAMTRLQQAQRYFEKSNPQSVELENVCSLFTAGIDALNREFKELLLKHSKPVSPITLLDLVANDEELFHDDCSSVGSLGHFSETVLSDLTRMADWLIAETRDEFMNIYARIRANILMKSLTLLKDHQKSGSGSSMQNVSAVSPNIRPKFPSKIESVTRSKASKRLQIFEKKANKMLLKASQTLENSTGLSLGNRRSNIHLEVDGRLPCGIKAADSRPSEKLHATDKWCSPQVDFLHKQLISLSRYQRQLNLENREDIVDEQEMENYLVTVVALQRLMTSEQSLMHGIIPLQHIHQVFQIIIQDALKTIVQDGKNIAARTKRCISHHDFGGAIIIFPILKHLLNLKPEFERVVEGCELNVRQQFASVVTTLHSTAAKGLEEFIENVRSDSGTALPCDGTIHQLTSDVLVFLEQLVDYTDTIGNVLNQDPTYSAALIQITSDTKSNLNNDKNKILLGIYIKKVLSQLNLTVVSKSETYSEPGVRAIFRLNNCHYVLKALQRSSLLELVSFSEPDCENNYYSMISTHKKAYLQCWNKVISHITALEDIPLQGGKLRDKDRNSVKERFAGFNKEIEEISRLQRGYSIPDVELRESIKRDNKEYILPKYNTFYDKFSCLNFSKNPEKYLKYAPEQVAALLDRFFDVAA</sequence>
<dbReference type="AlphaFoldDB" id="A0A9P0AED1"/>
<organism evidence="7 8">
    <name type="scientific">Bemisia tabaci</name>
    <name type="common">Sweetpotato whitefly</name>
    <name type="synonym">Aleurodes tabaci</name>
    <dbReference type="NCBI Taxonomy" id="7038"/>
    <lineage>
        <taxon>Eukaryota</taxon>
        <taxon>Metazoa</taxon>
        <taxon>Ecdysozoa</taxon>
        <taxon>Arthropoda</taxon>
        <taxon>Hexapoda</taxon>
        <taxon>Insecta</taxon>
        <taxon>Pterygota</taxon>
        <taxon>Neoptera</taxon>
        <taxon>Paraneoptera</taxon>
        <taxon>Hemiptera</taxon>
        <taxon>Sternorrhyncha</taxon>
        <taxon>Aleyrodoidea</taxon>
        <taxon>Aleyrodidae</taxon>
        <taxon>Aleyrodinae</taxon>
        <taxon>Bemisia</taxon>
    </lineage>
</organism>
<dbReference type="GO" id="GO:0006887">
    <property type="term" value="P:exocytosis"/>
    <property type="evidence" value="ECO:0007669"/>
    <property type="project" value="UniProtKB-KW"/>
</dbReference>
<evidence type="ECO:0000256" key="4">
    <source>
        <dbReference type="ARBA" id="ARBA00026169"/>
    </source>
</evidence>
<evidence type="ECO:0000256" key="3">
    <source>
        <dbReference type="ARBA" id="ARBA00022483"/>
    </source>
</evidence>
<proteinExistence type="inferred from homology"/>
<evidence type="ECO:0000259" key="6">
    <source>
        <dbReference type="Pfam" id="PF03081"/>
    </source>
</evidence>
<accession>A0A9P0AED1</accession>
<name>A0A9P0AED1_BEMTA</name>